<dbReference type="AlphaFoldDB" id="A0A453CH69"/>
<evidence type="ECO:0000313" key="2">
    <source>
        <dbReference type="Proteomes" id="UP000015105"/>
    </source>
</evidence>
<dbReference type="Proteomes" id="UP000015105">
    <property type="component" value="Chromosome 2D"/>
</dbReference>
<name>A0A453CH69_AEGTS</name>
<evidence type="ECO:0000313" key="1">
    <source>
        <dbReference type="EnsemblPlants" id="AET2Gv20847200.19"/>
    </source>
</evidence>
<accession>A0A453CH69</accession>
<protein>
    <submittedName>
        <fullName evidence="1">Uncharacterized protein</fullName>
    </submittedName>
</protein>
<organism evidence="1 2">
    <name type="scientific">Aegilops tauschii subsp. strangulata</name>
    <name type="common">Goatgrass</name>
    <dbReference type="NCBI Taxonomy" id="200361"/>
    <lineage>
        <taxon>Eukaryota</taxon>
        <taxon>Viridiplantae</taxon>
        <taxon>Streptophyta</taxon>
        <taxon>Embryophyta</taxon>
        <taxon>Tracheophyta</taxon>
        <taxon>Spermatophyta</taxon>
        <taxon>Magnoliopsida</taxon>
        <taxon>Liliopsida</taxon>
        <taxon>Poales</taxon>
        <taxon>Poaceae</taxon>
        <taxon>BOP clade</taxon>
        <taxon>Pooideae</taxon>
        <taxon>Triticodae</taxon>
        <taxon>Triticeae</taxon>
        <taxon>Triticinae</taxon>
        <taxon>Aegilops</taxon>
    </lineage>
</organism>
<reference evidence="2" key="1">
    <citation type="journal article" date="2014" name="Science">
        <title>Ancient hybridizations among the ancestral genomes of bread wheat.</title>
        <authorList>
            <consortium name="International Wheat Genome Sequencing Consortium,"/>
            <person name="Marcussen T."/>
            <person name="Sandve S.R."/>
            <person name="Heier L."/>
            <person name="Spannagl M."/>
            <person name="Pfeifer M."/>
            <person name="Jakobsen K.S."/>
            <person name="Wulff B.B."/>
            <person name="Steuernagel B."/>
            <person name="Mayer K.F."/>
            <person name="Olsen O.A."/>
        </authorList>
    </citation>
    <scope>NUCLEOTIDE SEQUENCE [LARGE SCALE GENOMIC DNA]</scope>
    <source>
        <strain evidence="2">cv. AL8/78</strain>
    </source>
</reference>
<sequence length="94" mass="9410">KKDPSGSFIPAATTPHLASATILSSICSHRPGRRRRHDSPHLAGPAMELDLPPLTDLAAAIRLAAEAAAALSAPSSSSAAAAAAATLRDAHAAI</sequence>
<keyword evidence="2" id="KW-1185">Reference proteome</keyword>
<reference evidence="2" key="2">
    <citation type="journal article" date="2017" name="Nat. Plants">
        <title>The Aegilops tauschii genome reveals multiple impacts of transposons.</title>
        <authorList>
            <person name="Zhao G."/>
            <person name="Zou C."/>
            <person name="Li K."/>
            <person name="Wang K."/>
            <person name="Li T."/>
            <person name="Gao L."/>
            <person name="Zhang X."/>
            <person name="Wang H."/>
            <person name="Yang Z."/>
            <person name="Liu X."/>
            <person name="Jiang W."/>
            <person name="Mao L."/>
            <person name="Kong X."/>
            <person name="Jiao Y."/>
            <person name="Jia J."/>
        </authorList>
    </citation>
    <scope>NUCLEOTIDE SEQUENCE [LARGE SCALE GENOMIC DNA]</scope>
    <source>
        <strain evidence="2">cv. AL8/78</strain>
    </source>
</reference>
<dbReference type="Gramene" id="AET2Gv20847200.19">
    <property type="protein sequence ID" value="AET2Gv20847200.19"/>
    <property type="gene ID" value="AET2Gv20847200"/>
</dbReference>
<proteinExistence type="predicted"/>
<reference evidence="1" key="3">
    <citation type="journal article" date="2017" name="Nature">
        <title>Genome sequence of the progenitor of the wheat D genome Aegilops tauschii.</title>
        <authorList>
            <person name="Luo M.C."/>
            <person name="Gu Y.Q."/>
            <person name="Puiu D."/>
            <person name="Wang H."/>
            <person name="Twardziok S.O."/>
            <person name="Deal K.R."/>
            <person name="Huo N."/>
            <person name="Zhu T."/>
            <person name="Wang L."/>
            <person name="Wang Y."/>
            <person name="McGuire P.E."/>
            <person name="Liu S."/>
            <person name="Long H."/>
            <person name="Ramasamy R.K."/>
            <person name="Rodriguez J.C."/>
            <person name="Van S.L."/>
            <person name="Yuan L."/>
            <person name="Wang Z."/>
            <person name="Xia Z."/>
            <person name="Xiao L."/>
            <person name="Anderson O.D."/>
            <person name="Ouyang S."/>
            <person name="Liang Y."/>
            <person name="Zimin A.V."/>
            <person name="Pertea G."/>
            <person name="Qi P."/>
            <person name="Bennetzen J.L."/>
            <person name="Dai X."/>
            <person name="Dawson M.W."/>
            <person name="Muller H.G."/>
            <person name="Kugler K."/>
            <person name="Rivarola-Duarte L."/>
            <person name="Spannagl M."/>
            <person name="Mayer K.F.X."/>
            <person name="Lu F.H."/>
            <person name="Bevan M.W."/>
            <person name="Leroy P."/>
            <person name="Li P."/>
            <person name="You F.M."/>
            <person name="Sun Q."/>
            <person name="Liu Z."/>
            <person name="Lyons E."/>
            <person name="Wicker T."/>
            <person name="Salzberg S.L."/>
            <person name="Devos K.M."/>
            <person name="Dvorak J."/>
        </authorList>
    </citation>
    <scope>NUCLEOTIDE SEQUENCE [LARGE SCALE GENOMIC DNA]</scope>
    <source>
        <strain evidence="1">cv. AL8/78</strain>
    </source>
</reference>
<reference evidence="1" key="4">
    <citation type="submission" date="2019-03" db="UniProtKB">
        <authorList>
            <consortium name="EnsemblPlants"/>
        </authorList>
    </citation>
    <scope>IDENTIFICATION</scope>
</reference>
<dbReference type="EnsemblPlants" id="AET2Gv20847200.19">
    <property type="protein sequence ID" value="AET2Gv20847200.19"/>
    <property type="gene ID" value="AET2Gv20847200"/>
</dbReference>
<reference evidence="1" key="5">
    <citation type="journal article" date="2021" name="G3 (Bethesda)">
        <title>Aegilops tauschii genome assembly Aet v5.0 features greater sequence contiguity and improved annotation.</title>
        <authorList>
            <person name="Wang L."/>
            <person name="Zhu T."/>
            <person name="Rodriguez J.C."/>
            <person name="Deal K.R."/>
            <person name="Dubcovsky J."/>
            <person name="McGuire P.E."/>
            <person name="Lux T."/>
            <person name="Spannagl M."/>
            <person name="Mayer K.F.X."/>
            <person name="Baldrich P."/>
            <person name="Meyers B.C."/>
            <person name="Huo N."/>
            <person name="Gu Y.Q."/>
            <person name="Zhou H."/>
            <person name="Devos K.M."/>
            <person name="Bennetzen J.L."/>
            <person name="Unver T."/>
            <person name="Budak H."/>
            <person name="Gulick P.J."/>
            <person name="Galiba G."/>
            <person name="Kalapos B."/>
            <person name="Nelson D.R."/>
            <person name="Li P."/>
            <person name="You F.M."/>
            <person name="Luo M.C."/>
            <person name="Dvorak J."/>
        </authorList>
    </citation>
    <scope>NUCLEOTIDE SEQUENCE [LARGE SCALE GENOMIC DNA]</scope>
    <source>
        <strain evidence="1">cv. AL8/78</strain>
    </source>
</reference>